<accession>A0ABY1KZG2</accession>
<sequence length="79" mass="8371">MIGAGTQALLVAVQTPMGCTFTIGIISPVLATGSSNKKVLLLIVGNGELYRNGTFITGQIGALRYVLFSFHSIWTLKLS</sequence>
<organism evidence="1 2">
    <name type="scientific">Zobellia uliginosa</name>
    <dbReference type="NCBI Taxonomy" id="143224"/>
    <lineage>
        <taxon>Bacteria</taxon>
        <taxon>Pseudomonadati</taxon>
        <taxon>Bacteroidota</taxon>
        <taxon>Flavobacteriia</taxon>
        <taxon>Flavobacteriales</taxon>
        <taxon>Flavobacteriaceae</taxon>
        <taxon>Zobellia</taxon>
    </lineage>
</organism>
<dbReference type="EMBL" id="FTOB01000006">
    <property type="protein sequence ID" value="SIS97439.1"/>
    <property type="molecule type" value="Genomic_DNA"/>
</dbReference>
<dbReference type="Proteomes" id="UP000185728">
    <property type="component" value="Unassembled WGS sequence"/>
</dbReference>
<evidence type="ECO:0000313" key="2">
    <source>
        <dbReference type="Proteomes" id="UP000185728"/>
    </source>
</evidence>
<keyword evidence="2" id="KW-1185">Reference proteome</keyword>
<reference evidence="1 2" key="1">
    <citation type="submission" date="2017-01" db="EMBL/GenBank/DDBJ databases">
        <authorList>
            <person name="Varghese N."/>
            <person name="Submissions S."/>
        </authorList>
    </citation>
    <scope>NUCLEOTIDE SEQUENCE [LARGE SCALE GENOMIC DNA]</scope>
    <source>
        <strain evidence="1 2">DSM 2061</strain>
    </source>
</reference>
<evidence type="ECO:0000313" key="1">
    <source>
        <dbReference type="EMBL" id="SIS97439.1"/>
    </source>
</evidence>
<proteinExistence type="predicted"/>
<gene>
    <name evidence="1" type="ORF">SAMN05421766_1067</name>
</gene>
<comment type="caution">
    <text evidence="1">The sequence shown here is derived from an EMBL/GenBank/DDBJ whole genome shotgun (WGS) entry which is preliminary data.</text>
</comment>
<name>A0ABY1KZG2_9FLAO</name>
<protein>
    <submittedName>
        <fullName evidence="1">Uncharacterized protein</fullName>
    </submittedName>
</protein>